<evidence type="ECO:0000313" key="2">
    <source>
        <dbReference type="EMBL" id="TDQ42233.1"/>
    </source>
</evidence>
<feature type="transmembrane region" description="Helical" evidence="1">
    <location>
        <begin position="178"/>
        <end position="195"/>
    </location>
</feature>
<feature type="transmembrane region" description="Helical" evidence="1">
    <location>
        <begin position="25"/>
        <end position="50"/>
    </location>
</feature>
<keyword evidence="1" id="KW-0472">Membrane</keyword>
<dbReference type="OrthoDB" id="2182676at2"/>
<comment type="caution">
    <text evidence="2">The sequence shown here is derived from an EMBL/GenBank/DDBJ whole genome shotgun (WGS) entry which is preliminary data.</text>
</comment>
<dbReference type="Proteomes" id="UP000295632">
    <property type="component" value="Unassembled WGS sequence"/>
</dbReference>
<feature type="transmembrane region" description="Helical" evidence="1">
    <location>
        <begin position="75"/>
        <end position="93"/>
    </location>
</feature>
<proteinExistence type="predicted"/>
<keyword evidence="3" id="KW-1185">Reference proteome</keyword>
<protein>
    <submittedName>
        <fullName evidence="2">Putative membrane protein YesL</fullName>
    </submittedName>
</protein>
<dbReference type="EMBL" id="SNYJ01000002">
    <property type="protein sequence ID" value="TDQ42233.1"/>
    <property type="molecule type" value="Genomic_DNA"/>
</dbReference>
<dbReference type="AlphaFoldDB" id="A0A4R6UAZ7"/>
<dbReference type="InterPro" id="IPR006938">
    <property type="entry name" value="DUF624"/>
</dbReference>
<keyword evidence="1" id="KW-0812">Transmembrane</keyword>
<sequence length="219" mass="25162">MEMNGFMGTLYSICEWIMRLAYVNLLWIGFTVLGLIIFGFGPATAAMFAVNRKWVRGEPEVAVFKTFWSEYKREFVRANILGVLLLLVGFILWADFRILNTQDTGSWGVFVQYFLIVGTFIYGTMTMFFFPVFVHYDLKLFQYFKQTLLIAISRPGEIIMMIAGVMLIAFIMQQFPGLILFFSGSGLAFVVMWCANRAFTKIELKAEALRNKEQESQSA</sequence>
<feature type="transmembrane region" description="Helical" evidence="1">
    <location>
        <begin position="148"/>
        <end position="172"/>
    </location>
</feature>
<dbReference type="RefSeq" id="WP_133579119.1">
    <property type="nucleotide sequence ID" value="NZ_SNYJ01000002.1"/>
</dbReference>
<evidence type="ECO:0000256" key="1">
    <source>
        <dbReference type="SAM" id="Phobius"/>
    </source>
</evidence>
<gene>
    <name evidence="2" type="ORF">EV213_102264</name>
</gene>
<reference evidence="2 3" key="1">
    <citation type="submission" date="2019-03" db="EMBL/GenBank/DDBJ databases">
        <title>Genomic Encyclopedia of Type Strains, Phase IV (KMG-IV): sequencing the most valuable type-strain genomes for metagenomic binning, comparative biology and taxonomic classification.</title>
        <authorList>
            <person name="Goeker M."/>
        </authorList>
    </citation>
    <scope>NUCLEOTIDE SEQUENCE [LARGE SCALE GENOMIC DNA]</scope>
    <source>
        <strain evidence="2 3">DSM 28697</strain>
    </source>
</reference>
<feature type="transmembrane region" description="Helical" evidence="1">
    <location>
        <begin position="113"/>
        <end position="136"/>
    </location>
</feature>
<evidence type="ECO:0000313" key="3">
    <source>
        <dbReference type="Proteomes" id="UP000295632"/>
    </source>
</evidence>
<keyword evidence="1" id="KW-1133">Transmembrane helix</keyword>
<organism evidence="2 3">
    <name type="scientific">Aureibacillus halotolerans</name>
    <dbReference type="NCBI Taxonomy" id="1508390"/>
    <lineage>
        <taxon>Bacteria</taxon>
        <taxon>Bacillati</taxon>
        <taxon>Bacillota</taxon>
        <taxon>Bacilli</taxon>
        <taxon>Bacillales</taxon>
        <taxon>Bacillaceae</taxon>
        <taxon>Aureibacillus</taxon>
    </lineage>
</organism>
<accession>A0A4R6UAZ7</accession>
<name>A0A4R6UAZ7_9BACI</name>
<dbReference type="Pfam" id="PF04854">
    <property type="entry name" value="DUF624"/>
    <property type="match status" value="1"/>
</dbReference>